<dbReference type="RefSeq" id="WP_183439468.1">
    <property type="nucleotide sequence ID" value="NZ_JACHXD010000001.1"/>
</dbReference>
<dbReference type="EMBL" id="JACHXD010000001">
    <property type="protein sequence ID" value="MBB3117538.1"/>
    <property type="molecule type" value="Genomic_DNA"/>
</dbReference>
<dbReference type="SUPFAM" id="SSF52833">
    <property type="entry name" value="Thioredoxin-like"/>
    <property type="match status" value="1"/>
</dbReference>
<name>A0A7W5B6P3_9BURK</name>
<organism evidence="2 3">
    <name type="scientific">Pseudoduganella violacea</name>
    <dbReference type="NCBI Taxonomy" id="1715466"/>
    <lineage>
        <taxon>Bacteria</taxon>
        <taxon>Pseudomonadati</taxon>
        <taxon>Pseudomonadota</taxon>
        <taxon>Betaproteobacteria</taxon>
        <taxon>Burkholderiales</taxon>
        <taxon>Oxalobacteraceae</taxon>
        <taxon>Telluria group</taxon>
        <taxon>Pseudoduganella</taxon>
    </lineage>
</organism>
<dbReference type="Pfam" id="PF13899">
    <property type="entry name" value="Thioredoxin_7"/>
    <property type="match status" value="1"/>
</dbReference>
<gene>
    <name evidence="2" type="ORF">FHS03_000557</name>
</gene>
<dbReference type="AlphaFoldDB" id="A0A7W5B6P3"/>
<evidence type="ECO:0000313" key="2">
    <source>
        <dbReference type="EMBL" id="MBB3117538.1"/>
    </source>
</evidence>
<dbReference type="Proteomes" id="UP000541535">
    <property type="component" value="Unassembled WGS sequence"/>
</dbReference>
<protein>
    <recommendedName>
        <fullName evidence="1">Thioredoxin domain-containing protein</fullName>
    </recommendedName>
</protein>
<dbReference type="Gene3D" id="3.40.30.10">
    <property type="entry name" value="Glutaredoxin"/>
    <property type="match status" value="1"/>
</dbReference>
<feature type="domain" description="Thioredoxin" evidence="1">
    <location>
        <begin position="1"/>
        <end position="116"/>
    </location>
</feature>
<comment type="caution">
    <text evidence="2">The sequence shown here is derived from an EMBL/GenBank/DDBJ whole genome shotgun (WGS) entry which is preliminary data.</text>
</comment>
<dbReference type="InterPro" id="IPR036249">
    <property type="entry name" value="Thioredoxin-like_sf"/>
</dbReference>
<evidence type="ECO:0000313" key="3">
    <source>
        <dbReference type="Proteomes" id="UP000541535"/>
    </source>
</evidence>
<accession>A0A7W5B6P3</accession>
<evidence type="ECO:0000259" key="1">
    <source>
        <dbReference type="PROSITE" id="PS51352"/>
    </source>
</evidence>
<keyword evidence="3" id="KW-1185">Reference proteome</keyword>
<sequence length="464" mass="48428">MAGAIEWQSGDFSAAQALARTAGRPLFLYWGAGWCPPCNRVKSEIFSRDEFAVRLRGLVPFWLDGDAPGAQALAAQLKLRSYPTLVLFAPDGSEITRLPCELDGELFIAALDAALAATHSAAQSLQAALDGSRILDAAEWTLLSHYSWDTDEGVLLAGRAPGATLTALAQAAAPVAPDAAIRLRLLSLLFPAAEAAPAAAGTATTAHAGAAALATAASVAELLLGVCRDARLARANMDIFGNSGAQLLKLAGAAQPGLAGALAQAAQAWADDMWLSVPDRLTAVRLQMRMARFGHAAAGLPELVRARVAEALAAVDDAYERHTLVNTAVSALNDAGLPAEADALLQAELAHSHSPYYFMLSLASSAKRRGDAAGMLSWYEQAWRAAAGSATRLQWGVTYLISLLDNSPGDSPRIEDAAAGLLADLSATADAFRQRNLAQVRRLAAKLSGTPHAPALQQALHPAL</sequence>
<dbReference type="InterPro" id="IPR013766">
    <property type="entry name" value="Thioredoxin_domain"/>
</dbReference>
<dbReference type="PROSITE" id="PS51352">
    <property type="entry name" value="THIOREDOXIN_2"/>
    <property type="match status" value="1"/>
</dbReference>
<reference evidence="2 3" key="1">
    <citation type="submission" date="2020-08" db="EMBL/GenBank/DDBJ databases">
        <title>Genomic Encyclopedia of Type Strains, Phase III (KMG-III): the genomes of soil and plant-associated and newly described type strains.</title>
        <authorList>
            <person name="Whitman W."/>
        </authorList>
    </citation>
    <scope>NUCLEOTIDE SEQUENCE [LARGE SCALE GENOMIC DNA]</scope>
    <source>
        <strain evidence="2 3">CECT 8897</strain>
    </source>
</reference>
<proteinExistence type="predicted"/>